<evidence type="ECO:0000313" key="3">
    <source>
        <dbReference type="Proteomes" id="UP001209229"/>
    </source>
</evidence>
<dbReference type="InterPro" id="IPR037883">
    <property type="entry name" value="Knr4/Smi1-like_sf"/>
</dbReference>
<keyword evidence="3" id="KW-1185">Reference proteome</keyword>
<dbReference type="Gene3D" id="3.40.1580.10">
    <property type="entry name" value="SMI1/KNR4-like"/>
    <property type="match status" value="1"/>
</dbReference>
<evidence type="ECO:0000313" key="2">
    <source>
        <dbReference type="EMBL" id="MCW3786895.1"/>
    </source>
</evidence>
<name>A0AAE3M584_9BACT</name>
<organism evidence="2 3">
    <name type="scientific">Plebeiibacterium sediminum</name>
    <dbReference type="NCBI Taxonomy" id="2992112"/>
    <lineage>
        <taxon>Bacteria</taxon>
        <taxon>Pseudomonadati</taxon>
        <taxon>Bacteroidota</taxon>
        <taxon>Bacteroidia</taxon>
        <taxon>Marinilabiliales</taxon>
        <taxon>Marinilabiliaceae</taxon>
        <taxon>Plebeiibacterium</taxon>
    </lineage>
</organism>
<gene>
    <name evidence="2" type="ORF">OM075_10480</name>
</gene>
<accession>A0AAE3M584</accession>
<dbReference type="InterPro" id="IPR018958">
    <property type="entry name" value="Knr4/Smi1-like_dom"/>
</dbReference>
<dbReference type="Pfam" id="PF09346">
    <property type="entry name" value="SMI1_KNR4"/>
    <property type="match status" value="1"/>
</dbReference>
<dbReference type="RefSeq" id="WP_301190459.1">
    <property type="nucleotide sequence ID" value="NZ_JAPDPJ010000020.1"/>
</dbReference>
<dbReference type="AlphaFoldDB" id="A0AAE3M584"/>
<sequence length="132" mass="15413">MPFPIDEKYIKQTELELGVIFPSSFTEKMRIKNGGEILITNNDWLIHPFFDKKDKKRISRTSNHIGYETKEAKKWKGFPKNCIVIGSDSYGNKLILRPGILNKKKLKDTVYEWNHETGETKKLKKSISELLK</sequence>
<proteinExistence type="predicted"/>
<comment type="caution">
    <text evidence="2">The sequence shown here is derived from an EMBL/GenBank/DDBJ whole genome shotgun (WGS) entry which is preliminary data.</text>
</comment>
<reference evidence="2" key="1">
    <citation type="submission" date="2022-10" db="EMBL/GenBank/DDBJ databases">
        <authorList>
            <person name="Yu W.X."/>
        </authorList>
    </citation>
    <scope>NUCLEOTIDE SEQUENCE</scope>
    <source>
        <strain evidence="2">AAT</strain>
    </source>
</reference>
<evidence type="ECO:0000259" key="1">
    <source>
        <dbReference type="Pfam" id="PF09346"/>
    </source>
</evidence>
<dbReference type="SUPFAM" id="SSF160631">
    <property type="entry name" value="SMI1/KNR4-like"/>
    <property type="match status" value="1"/>
</dbReference>
<dbReference type="EMBL" id="JAPDPJ010000020">
    <property type="protein sequence ID" value="MCW3786895.1"/>
    <property type="molecule type" value="Genomic_DNA"/>
</dbReference>
<dbReference type="Proteomes" id="UP001209229">
    <property type="component" value="Unassembled WGS sequence"/>
</dbReference>
<feature type="domain" description="Knr4/Smi1-like" evidence="1">
    <location>
        <begin position="4"/>
        <end position="131"/>
    </location>
</feature>
<protein>
    <submittedName>
        <fullName evidence="2">SMI1/KNR4 family protein</fullName>
    </submittedName>
</protein>